<dbReference type="PANTHER" id="PTHR47506:SF1">
    <property type="entry name" value="HTH-TYPE TRANSCRIPTIONAL REGULATOR YJDC"/>
    <property type="match status" value="1"/>
</dbReference>
<dbReference type="EMBL" id="RCIY01000095">
    <property type="protein sequence ID" value="TGG77266.1"/>
    <property type="molecule type" value="Genomic_DNA"/>
</dbReference>
<dbReference type="Gene3D" id="1.10.10.60">
    <property type="entry name" value="Homeodomain-like"/>
    <property type="match status" value="1"/>
</dbReference>
<dbReference type="Gene3D" id="1.10.357.10">
    <property type="entry name" value="Tetracycline Repressor, domain 2"/>
    <property type="match status" value="1"/>
</dbReference>
<protein>
    <submittedName>
        <fullName evidence="1">TetR/AcrR family transcriptional regulator</fullName>
    </submittedName>
</protein>
<dbReference type="AlphaFoldDB" id="A0A6C1C312"/>
<comment type="caution">
    <text evidence="1">The sequence shown here is derived from an EMBL/GenBank/DDBJ whole genome shotgun (WGS) entry which is preliminary data.</text>
</comment>
<dbReference type="SUPFAM" id="SSF46689">
    <property type="entry name" value="Homeodomain-like"/>
    <property type="match status" value="1"/>
</dbReference>
<reference evidence="1 2" key="1">
    <citation type="submission" date="2018-10" db="EMBL/GenBank/DDBJ databases">
        <title>Isolation of pseudouridimycin from Streptomyces albus DSM 40763.</title>
        <authorList>
            <person name="Rosenqvist P."/>
            <person name="Metsae-Ketelae M."/>
            <person name="Virta P."/>
        </authorList>
    </citation>
    <scope>NUCLEOTIDE SEQUENCE [LARGE SCALE GENOMIC DNA]</scope>
    <source>
        <strain evidence="1 2">DSM 40763</strain>
    </source>
</reference>
<sequence>MAGRGRPRAFDRDAALREAMCVFWRRGYEAASLAELTEAMGIRPPSLYAAFGSKEQLFREAVDLYMRTEGAVTPRALDEAATAREGIHRALAGNACGYTEPGKPSGCMIVLAATNCTPEHAGVQELLADARCGTQRRFRDRLARGVAEGDVSSGADLDACAAFYAAVLFGLSVQARDGACRESLLGVVDAAMGAWDGLVGVRG</sequence>
<evidence type="ECO:0000313" key="1">
    <source>
        <dbReference type="EMBL" id="TGG77266.1"/>
    </source>
</evidence>
<accession>A0A6C1C312</accession>
<dbReference type="Pfam" id="PF00440">
    <property type="entry name" value="TetR_N"/>
    <property type="match status" value="1"/>
</dbReference>
<dbReference type="InterPro" id="IPR009057">
    <property type="entry name" value="Homeodomain-like_sf"/>
</dbReference>
<gene>
    <name evidence="1" type="ORF">D8771_27565</name>
</gene>
<dbReference type="GeneID" id="75183392"/>
<dbReference type="RefSeq" id="WP_030407176.1">
    <property type="nucleotide sequence ID" value="NZ_BNEJ01000020.1"/>
</dbReference>
<name>A0A6C1C312_9ACTN</name>
<dbReference type="InterPro" id="IPR011075">
    <property type="entry name" value="TetR_C"/>
</dbReference>
<evidence type="ECO:0000313" key="2">
    <source>
        <dbReference type="Proteomes" id="UP000298111"/>
    </source>
</evidence>
<dbReference type="PANTHER" id="PTHR47506">
    <property type="entry name" value="TRANSCRIPTIONAL REGULATORY PROTEIN"/>
    <property type="match status" value="1"/>
</dbReference>
<dbReference type="InterPro" id="IPR036271">
    <property type="entry name" value="Tet_transcr_reg_TetR-rel_C_sf"/>
</dbReference>
<dbReference type="GO" id="GO:0003677">
    <property type="term" value="F:DNA binding"/>
    <property type="evidence" value="ECO:0007669"/>
    <property type="project" value="UniProtKB-UniRule"/>
</dbReference>
<dbReference type="SUPFAM" id="SSF48498">
    <property type="entry name" value="Tetracyclin repressor-like, C-terminal domain"/>
    <property type="match status" value="1"/>
</dbReference>
<organism evidence="1 2">
    <name type="scientific">Streptomyces albus</name>
    <dbReference type="NCBI Taxonomy" id="1888"/>
    <lineage>
        <taxon>Bacteria</taxon>
        <taxon>Bacillati</taxon>
        <taxon>Actinomycetota</taxon>
        <taxon>Actinomycetes</taxon>
        <taxon>Kitasatosporales</taxon>
        <taxon>Streptomycetaceae</taxon>
        <taxon>Streptomyces</taxon>
    </lineage>
</organism>
<proteinExistence type="predicted"/>
<dbReference type="Proteomes" id="UP000298111">
    <property type="component" value="Unassembled WGS sequence"/>
</dbReference>
<dbReference type="PROSITE" id="PS50977">
    <property type="entry name" value="HTH_TETR_2"/>
    <property type="match status" value="1"/>
</dbReference>
<dbReference type="InterPro" id="IPR001647">
    <property type="entry name" value="HTH_TetR"/>
</dbReference>
<dbReference type="Pfam" id="PF16925">
    <property type="entry name" value="TetR_C_13"/>
    <property type="match status" value="1"/>
</dbReference>